<evidence type="ECO:0008006" key="3">
    <source>
        <dbReference type="Google" id="ProtNLM"/>
    </source>
</evidence>
<dbReference type="Proteomes" id="UP000215767">
    <property type="component" value="Unassembled WGS sequence"/>
</dbReference>
<organism evidence="1 2">
    <name type="scientific">Bordetella genomosp. 11</name>
    <dbReference type="NCBI Taxonomy" id="1416808"/>
    <lineage>
        <taxon>Bacteria</taxon>
        <taxon>Pseudomonadati</taxon>
        <taxon>Pseudomonadota</taxon>
        <taxon>Betaproteobacteria</taxon>
        <taxon>Burkholderiales</taxon>
        <taxon>Alcaligenaceae</taxon>
        <taxon>Bordetella</taxon>
    </lineage>
</organism>
<sequence length="217" mass="24241">MREHPILFSAPMVRAILASTKTQTRRIVKPMKDRYVGCPLALCELAGEINSGEYCNSVYGQSGDRLWVRESFRFAASLDHLSPNDVGHKALDAGYSWPWAPTQFEADSGRAGSWHGFDTPPTDTTPGKLRPGIHMPRWASRITLEITGVRVERLRDINEDDAGAEGVAEFARGALSPESQDADPTEQFRWLWESINGAGSWAANPWVWVVEFRRVEA</sequence>
<dbReference type="AlphaFoldDB" id="A0A261UNM3"/>
<reference evidence="2" key="1">
    <citation type="submission" date="2017-05" db="EMBL/GenBank/DDBJ databases">
        <title>Complete and WGS of Bordetella genogroups.</title>
        <authorList>
            <person name="Spilker T."/>
            <person name="Lipuma J."/>
        </authorList>
    </citation>
    <scope>NUCLEOTIDE SEQUENCE [LARGE SCALE GENOMIC DNA]</scope>
    <source>
        <strain evidence="2">AU8856</strain>
    </source>
</reference>
<comment type="caution">
    <text evidence="1">The sequence shown here is derived from an EMBL/GenBank/DDBJ whole genome shotgun (WGS) entry which is preliminary data.</text>
</comment>
<name>A0A261UNM3_9BORD</name>
<accession>A0A261UNM3</accession>
<dbReference type="OrthoDB" id="72471at2"/>
<keyword evidence="2" id="KW-1185">Reference proteome</keyword>
<gene>
    <name evidence="1" type="ORF">CAL28_20095</name>
</gene>
<proteinExistence type="predicted"/>
<dbReference type="EMBL" id="NEVS01000004">
    <property type="protein sequence ID" value="OZI63476.1"/>
    <property type="molecule type" value="Genomic_DNA"/>
</dbReference>
<evidence type="ECO:0000313" key="1">
    <source>
        <dbReference type="EMBL" id="OZI63476.1"/>
    </source>
</evidence>
<evidence type="ECO:0000313" key="2">
    <source>
        <dbReference type="Proteomes" id="UP000215767"/>
    </source>
</evidence>
<protein>
    <recommendedName>
        <fullName evidence="3">Morphogenetic protein</fullName>
    </recommendedName>
</protein>